<evidence type="ECO:0000256" key="5">
    <source>
        <dbReference type="RuleBase" id="RU362076"/>
    </source>
</evidence>
<keyword evidence="8" id="KW-0282">Flagellum</keyword>
<dbReference type="InterPro" id="IPR005648">
    <property type="entry name" value="FlgD"/>
</dbReference>
<comment type="caution">
    <text evidence="8">The sequence shown here is derived from an EMBL/GenBank/DDBJ whole genome shotgun (WGS) entry which is preliminary data.</text>
</comment>
<dbReference type="Proteomes" id="UP001595741">
    <property type="component" value="Unassembled WGS sequence"/>
</dbReference>
<evidence type="ECO:0000256" key="2">
    <source>
        <dbReference type="ARBA" id="ARBA00016013"/>
    </source>
</evidence>
<evidence type="ECO:0000259" key="7">
    <source>
        <dbReference type="Pfam" id="PF13860"/>
    </source>
</evidence>
<feature type="domain" description="FlgD/Vpr Ig-like" evidence="7">
    <location>
        <begin position="105"/>
        <end position="172"/>
    </location>
</feature>
<evidence type="ECO:0000313" key="8">
    <source>
        <dbReference type="EMBL" id="MFC3533441.1"/>
    </source>
</evidence>
<dbReference type="InterPro" id="IPR025965">
    <property type="entry name" value="FlgD/Vpr_Ig-like"/>
</dbReference>
<organism evidence="8 9">
    <name type="scientific">Vogesella facilis</name>
    <dbReference type="NCBI Taxonomy" id="1655232"/>
    <lineage>
        <taxon>Bacteria</taxon>
        <taxon>Pseudomonadati</taxon>
        <taxon>Pseudomonadota</taxon>
        <taxon>Betaproteobacteria</taxon>
        <taxon>Neisseriales</taxon>
        <taxon>Chromobacteriaceae</taxon>
        <taxon>Vogesella</taxon>
    </lineage>
</organism>
<keyword evidence="9" id="KW-1185">Reference proteome</keyword>
<evidence type="ECO:0000256" key="4">
    <source>
        <dbReference type="ARBA" id="ARBA00024746"/>
    </source>
</evidence>
<evidence type="ECO:0000256" key="1">
    <source>
        <dbReference type="ARBA" id="ARBA00010577"/>
    </source>
</evidence>
<keyword evidence="8" id="KW-0969">Cilium</keyword>
<accession>A0ABV7RGJ7</accession>
<sequence length="222" mass="22169">MQATLNNNTATSAGSSSAVGGNGDASGLSDMFTKLLVAQIQNQDPLQPTDPSQFVSQLTQLSQVEALQKMASQSVASNSSLQGLQVLTLGREVGSSLMVSTSSLQLGSEPIAGRITLPASSAKVTLLLTGSDGSQYPLALGAQPAGDVSFSIDPAQHGLPAGNYAVAVQTDTGVLPAVEVAGRLQSVRLGSSGNAVLTVSGVGAVDASAITQFNGQAANLAS</sequence>
<dbReference type="Gene3D" id="2.30.30.910">
    <property type="match status" value="1"/>
</dbReference>
<evidence type="ECO:0000256" key="3">
    <source>
        <dbReference type="ARBA" id="ARBA00022795"/>
    </source>
</evidence>
<dbReference type="Pfam" id="PF13860">
    <property type="entry name" value="FlgD_ig"/>
    <property type="match status" value="1"/>
</dbReference>
<evidence type="ECO:0000256" key="6">
    <source>
        <dbReference type="SAM" id="MobiDB-lite"/>
    </source>
</evidence>
<evidence type="ECO:0000313" key="9">
    <source>
        <dbReference type="Proteomes" id="UP001595741"/>
    </source>
</evidence>
<feature type="region of interest" description="Disordered" evidence="6">
    <location>
        <begin position="1"/>
        <end position="22"/>
    </location>
</feature>
<reference evidence="9" key="1">
    <citation type="journal article" date="2019" name="Int. J. Syst. Evol. Microbiol.">
        <title>The Global Catalogue of Microorganisms (GCM) 10K type strain sequencing project: providing services to taxonomists for standard genome sequencing and annotation.</title>
        <authorList>
            <consortium name="The Broad Institute Genomics Platform"/>
            <consortium name="The Broad Institute Genome Sequencing Center for Infectious Disease"/>
            <person name="Wu L."/>
            <person name="Ma J."/>
        </authorList>
    </citation>
    <scope>NUCLEOTIDE SEQUENCE [LARGE SCALE GENOMIC DNA]</scope>
    <source>
        <strain evidence="9">KCTC 42742</strain>
    </source>
</reference>
<comment type="similarity">
    <text evidence="1 5">Belongs to the FlgD family.</text>
</comment>
<feature type="compositionally biased region" description="Low complexity" evidence="6">
    <location>
        <begin position="1"/>
        <end position="19"/>
    </location>
</feature>
<comment type="function">
    <text evidence="4 5">Required for flagellar hook formation. May act as a scaffolding protein.</text>
</comment>
<keyword evidence="8" id="KW-0966">Cell projection</keyword>
<name>A0ABV7RGJ7_9NEIS</name>
<dbReference type="EMBL" id="JBHRXN010000032">
    <property type="protein sequence ID" value="MFC3533441.1"/>
    <property type="molecule type" value="Genomic_DNA"/>
</dbReference>
<protein>
    <recommendedName>
        <fullName evidence="2 5">Basal-body rod modification protein FlgD</fullName>
    </recommendedName>
</protein>
<gene>
    <name evidence="8" type="ORF">ACFOLG_14770</name>
</gene>
<keyword evidence="3 5" id="KW-1005">Bacterial flagellum biogenesis</keyword>
<proteinExistence type="inferred from homology"/>
<dbReference type="Gene3D" id="2.60.40.4070">
    <property type="match status" value="1"/>
</dbReference>
<dbReference type="Pfam" id="PF03963">
    <property type="entry name" value="FlgD"/>
    <property type="match status" value="1"/>
</dbReference>
<dbReference type="RefSeq" id="WP_386093163.1">
    <property type="nucleotide sequence ID" value="NZ_JBHRXN010000032.1"/>
</dbReference>